<feature type="binding site" evidence="2">
    <location>
        <position position="143"/>
    </location>
    <ligand>
        <name>Mn(2+)</name>
        <dbReference type="ChEBI" id="CHEBI:29035"/>
        <label>2</label>
    </ligand>
</feature>
<dbReference type="AlphaFoldDB" id="A0A154BLR9"/>
<gene>
    <name evidence="4" type="ORF">AXX12_15210</name>
</gene>
<dbReference type="Proteomes" id="UP000076268">
    <property type="component" value="Unassembled WGS sequence"/>
</dbReference>
<evidence type="ECO:0000256" key="2">
    <source>
        <dbReference type="PIRSR" id="PIRSR005962-1"/>
    </source>
</evidence>
<comment type="cofactor">
    <cofactor evidence="2">
        <name>Mn(2+)</name>
        <dbReference type="ChEBI" id="CHEBI:29035"/>
    </cofactor>
    <text evidence="2">The Mn(2+) ion enhances activity.</text>
</comment>
<dbReference type="GO" id="GO:0019877">
    <property type="term" value="P:diaminopimelate biosynthetic process"/>
    <property type="evidence" value="ECO:0007669"/>
    <property type="project" value="UniProtKB-ARBA"/>
</dbReference>
<dbReference type="OrthoDB" id="9776731at2"/>
<dbReference type="SUPFAM" id="SSF53187">
    <property type="entry name" value="Zn-dependent exopeptidases"/>
    <property type="match status" value="1"/>
</dbReference>
<keyword evidence="5" id="KW-1185">Reference proteome</keyword>
<feature type="binding site" evidence="2">
    <location>
        <position position="169"/>
    </location>
    <ligand>
        <name>Mn(2+)</name>
        <dbReference type="ChEBI" id="CHEBI:29035"/>
        <label>2</label>
    </ligand>
</feature>
<name>A0A154BLR9_ANASB</name>
<accession>A0A154BLR9</accession>
<dbReference type="GO" id="GO:0050118">
    <property type="term" value="F:N-acetyldiaminopimelate deacetylase activity"/>
    <property type="evidence" value="ECO:0007669"/>
    <property type="project" value="UniProtKB-ARBA"/>
</dbReference>
<dbReference type="Gene3D" id="3.30.70.360">
    <property type="match status" value="1"/>
</dbReference>
<dbReference type="InterPro" id="IPR011650">
    <property type="entry name" value="Peptidase_M20_dimer"/>
</dbReference>
<dbReference type="PANTHER" id="PTHR11014:SF63">
    <property type="entry name" value="METALLOPEPTIDASE, PUTATIVE (AFU_ORTHOLOGUE AFUA_6G09600)-RELATED"/>
    <property type="match status" value="1"/>
</dbReference>
<dbReference type="NCBIfam" id="TIGR01891">
    <property type="entry name" value="amidohydrolases"/>
    <property type="match status" value="1"/>
</dbReference>
<proteinExistence type="predicted"/>
<evidence type="ECO:0000313" key="5">
    <source>
        <dbReference type="Proteomes" id="UP000076268"/>
    </source>
</evidence>
<evidence type="ECO:0000256" key="1">
    <source>
        <dbReference type="ARBA" id="ARBA00022801"/>
    </source>
</evidence>
<dbReference type="InterPro" id="IPR002933">
    <property type="entry name" value="Peptidase_M20"/>
</dbReference>
<evidence type="ECO:0000259" key="3">
    <source>
        <dbReference type="Pfam" id="PF07687"/>
    </source>
</evidence>
<dbReference type="EMBL" id="LSGP01000026">
    <property type="protein sequence ID" value="KYZ74927.1"/>
    <property type="molecule type" value="Genomic_DNA"/>
</dbReference>
<feature type="binding site" evidence="2">
    <location>
        <position position="109"/>
    </location>
    <ligand>
        <name>Mn(2+)</name>
        <dbReference type="ChEBI" id="CHEBI:29035"/>
        <label>2</label>
    </ligand>
</feature>
<dbReference type="RefSeq" id="WP_066245404.1">
    <property type="nucleotide sequence ID" value="NZ_LSGP01000026.1"/>
</dbReference>
<evidence type="ECO:0000313" key="4">
    <source>
        <dbReference type="EMBL" id="KYZ74927.1"/>
    </source>
</evidence>
<feature type="binding site" evidence="2">
    <location>
        <position position="107"/>
    </location>
    <ligand>
        <name>Mn(2+)</name>
        <dbReference type="ChEBI" id="CHEBI:29035"/>
        <label>2</label>
    </ligand>
</feature>
<dbReference type="PANTHER" id="PTHR11014">
    <property type="entry name" value="PEPTIDASE M20 FAMILY MEMBER"/>
    <property type="match status" value="1"/>
</dbReference>
<protein>
    <submittedName>
        <fullName evidence="4">Amidohydrolase</fullName>
    </submittedName>
</protein>
<keyword evidence="2" id="KW-0464">Manganese</keyword>
<feature type="binding site" evidence="2">
    <location>
        <position position="369"/>
    </location>
    <ligand>
        <name>Mn(2+)</name>
        <dbReference type="ChEBI" id="CHEBI:29035"/>
        <label>2</label>
    </ligand>
</feature>
<dbReference type="Gene3D" id="3.40.630.10">
    <property type="entry name" value="Zn peptidases"/>
    <property type="match status" value="1"/>
</dbReference>
<keyword evidence="1 4" id="KW-0378">Hydrolase</keyword>
<dbReference type="Pfam" id="PF01546">
    <property type="entry name" value="Peptidase_M20"/>
    <property type="match status" value="1"/>
</dbReference>
<sequence length="402" mass="43171">MSDLQAMIKAATEAIYDELVSFRHTIHANPELSNQEYETAALVEKALAAWDIEHTRVPGSTAVIAMVKGALDGNNSIGIRADMDALPIQEDTRINYASKRDGVMHACGHDIHTVNLLGTAYVLTKLKEHFAGTIKLVFQPAEEIGGGAQEILDFGVLENPTVTAFLAAHVSEDIPVGQVQVKAEEVMLAASQFTIYLTGRGGHASAPHQTEDIILAAAKLIVELQTIPGRRINHLEPAVITVGSIHGGERGNIIPKEVTIIGTIRTQNSALREEIHEHITTILGAQEIITGVKGTAAFRLGSGAVYNDPALTDIFIEAAASSVGRKNVLIAKFPNNGSENFYRFAKAVPSVFFRLGVNDDPKQQVEPAHSPKFKAADEALKTGVQVTAATAIAFLRKGRPFV</sequence>
<feature type="domain" description="Peptidase M20 dimerisation" evidence="3">
    <location>
        <begin position="192"/>
        <end position="285"/>
    </location>
</feature>
<dbReference type="PIRSF" id="PIRSF005962">
    <property type="entry name" value="Pept_M20D_amidohydro"/>
    <property type="match status" value="1"/>
</dbReference>
<dbReference type="Pfam" id="PF07687">
    <property type="entry name" value="M20_dimer"/>
    <property type="match status" value="1"/>
</dbReference>
<dbReference type="FunFam" id="3.30.70.360:FF:000001">
    <property type="entry name" value="N-acetyldiaminopimelate deacetylase"/>
    <property type="match status" value="1"/>
</dbReference>
<reference evidence="4 5" key="1">
    <citation type="submission" date="2016-02" db="EMBL/GenBank/DDBJ databases">
        <title>Anaerosporomusa subterraneum gen. nov., sp. nov., a spore-forming obligate anaerobe isolated from saprolite.</title>
        <authorList>
            <person name="Choi J.K."/>
            <person name="Shah M."/>
            <person name="Yee N."/>
        </authorList>
    </citation>
    <scope>NUCLEOTIDE SEQUENCE [LARGE SCALE GENOMIC DNA]</scope>
    <source>
        <strain evidence="4 5">RU4</strain>
    </source>
</reference>
<dbReference type="GO" id="GO:0046872">
    <property type="term" value="F:metal ion binding"/>
    <property type="evidence" value="ECO:0007669"/>
    <property type="project" value="UniProtKB-KW"/>
</dbReference>
<dbReference type="InterPro" id="IPR017439">
    <property type="entry name" value="Amidohydrolase"/>
</dbReference>
<organism evidence="4 5">
    <name type="scientific">Anaerosporomusa subterranea</name>
    <dbReference type="NCBI Taxonomy" id="1794912"/>
    <lineage>
        <taxon>Bacteria</taxon>
        <taxon>Bacillati</taxon>
        <taxon>Bacillota</taxon>
        <taxon>Negativicutes</taxon>
        <taxon>Acetonemataceae</taxon>
        <taxon>Anaerosporomusa</taxon>
    </lineage>
</organism>
<dbReference type="STRING" id="1794912.AXX12_15210"/>
<comment type="caution">
    <text evidence="4">The sequence shown here is derived from an EMBL/GenBank/DDBJ whole genome shotgun (WGS) entry which is preliminary data.</text>
</comment>
<dbReference type="SUPFAM" id="SSF55031">
    <property type="entry name" value="Bacterial exopeptidase dimerisation domain"/>
    <property type="match status" value="1"/>
</dbReference>
<keyword evidence="2" id="KW-0479">Metal-binding</keyword>
<dbReference type="InterPro" id="IPR036264">
    <property type="entry name" value="Bact_exopeptidase_dim_dom"/>
</dbReference>